<proteinExistence type="predicted"/>
<name>A0A933RZ39_RHOPL</name>
<sequence length="106" mass="12189">MTLASRLTPDLASDLERKYFWWEPIGDQPRSDARILAQAMSFATFAEGRELEQTLGPDVLVEVMLSAAPGWIDPRSWEFWRGRLQRATGRRIPETPPQRVFDAEDL</sequence>
<protein>
    <submittedName>
        <fullName evidence="1">Uncharacterized protein</fullName>
    </submittedName>
</protein>
<accession>A0A933RZ39</accession>
<dbReference type="EMBL" id="JACRJB010000052">
    <property type="protein sequence ID" value="MBI5131366.1"/>
    <property type="molecule type" value="Genomic_DNA"/>
</dbReference>
<evidence type="ECO:0000313" key="2">
    <source>
        <dbReference type="Proteomes" id="UP000782519"/>
    </source>
</evidence>
<reference evidence="1" key="1">
    <citation type="submission" date="2020-07" db="EMBL/GenBank/DDBJ databases">
        <title>Huge and variable diversity of episymbiotic CPR bacteria and DPANN archaea in groundwater ecosystems.</title>
        <authorList>
            <person name="He C.Y."/>
            <person name="Keren R."/>
            <person name="Whittaker M."/>
            <person name="Farag I.F."/>
            <person name="Doudna J."/>
            <person name="Cate J.H.D."/>
            <person name="Banfield J.F."/>
        </authorList>
    </citation>
    <scope>NUCLEOTIDE SEQUENCE</scope>
    <source>
        <strain evidence="1">NC_groundwater_1818_Pr3_B-0.1um_66_35</strain>
    </source>
</reference>
<gene>
    <name evidence="1" type="ORF">HZA66_18165</name>
</gene>
<evidence type="ECO:0000313" key="1">
    <source>
        <dbReference type="EMBL" id="MBI5131366.1"/>
    </source>
</evidence>
<organism evidence="1 2">
    <name type="scientific">Rhodopseudomonas palustris</name>
    <dbReference type="NCBI Taxonomy" id="1076"/>
    <lineage>
        <taxon>Bacteria</taxon>
        <taxon>Pseudomonadati</taxon>
        <taxon>Pseudomonadota</taxon>
        <taxon>Alphaproteobacteria</taxon>
        <taxon>Hyphomicrobiales</taxon>
        <taxon>Nitrobacteraceae</taxon>
        <taxon>Rhodopseudomonas</taxon>
    </lineage>
</organism>
<dbReference type="Proteomes" id="UP000782519">
    <property type="component" value="Unassembled WGS sequence"/>
</dbReference>
<comment type="caution">
    <text evidence="1">The sequence shown here is derived from an EMBL/GenBank/DDBJ whole genome shotgun (WGS) entry which is preliminary data.</text>
</comment>
<dbReference type="AlphaFoldDB" id="A0A933RZ39"/>